<evidence type="ECO:0000313" key="2">
    <source>
        <dbReference type="EMBL" id="MFC0523078.1"/>
    </source>
</evidence>
<feature type="transmembrane region" description="Helical" evidence="1">
    <location>
        <begin position="58"/>
        <end position="78"/>
    </location>
</feature>
<feature type="transmembrane region" description="Helical" evidence="1">
    <location>
        <begin position="85"/>
        <end position="109"/>
    </location>
</feature>
<accession>A0ABV6LLC1</accession>
<name>A0ABV6LLC1_9BACI</name>
<sequence length="114" mass="13118">MEQIFFILFLCGIVIATLAWYRGRKQLNKHYTWLSYLSLGLSVILIIMIYIIPKDSVFIFSIPIGTPIAFILSIFTLFKRNEKKPLAVIGLFLSLILLGIMMLFGIFLITPYQP</sequence>
<feature type="transmembrane region" description="Helical" evidence="1">
    <location>
        <begin position="6"/>
        <end position="21"/>
    </location>
</feature>
<gene>
    <name evidence="2" type="ORF">ACFFGV_05645</name>
</gene>
<dbReference type="Proteomes" id="UP001589836">
    <property type="component" value="Unassembled WGS sequence"/>
</dbReference>
<reference evidence="2 3" key="1">
    <citation type="submission" date="2024-09" db="EMBL/GenBank/DDBJ databases">
        <authorList>
            <person name="Sun Q."/>
            <person name="Mori K."/>
        </authorList>
    </citation>
    <scope>NUCLEOTIDE SEQUENCE [LARGE SCALE GENOMIC DNA]</scope>
    <source>
        <strain evidence="2 3">NCAIM B.02529</strain>
    </source>
</reference>
<dbReference type="EMBL" id="JBHLTP010000003">
    <property type="protein sequence ID" value="MFC0523078.1"/>
    <property type="molecule type" value="Genomic_DNA"/>
</dbReference>
<evidence type="ECO:0000256" key="1">
    <source>
        <dbReference type="SAM" id="Phobius"/>
    </source>
</evidence>
<dbReference type="RefSeq" id="WP_377345612.1">
    <property type="nucleotide sequence ID" value="NZ_JBHLTP010000003.1"/>
</dbReference>
<protein>
    <submittedName>
        <fullName evidence="2">Uncharacterized protein</fullName>
    </submittedName>
</protein>
<comment type="caution">
    <text evidence="2">The sequence shown here is derived from an EMBL/GenBank/DDBJ whole genome shotgun (WGS) entry which is preliminary data.</text>
</comment>
<keyword evidence="1" id="KW-0812">Transmembrane</keyword>
<feature type="transmembrane region" description="Helical" evidence="1">
    <location>
        <begin position="33"/>
        <end position="52"/>
    </location>
</feature>
<evidence type="ECO:0000313" key="3">
    <source>
        <dbReference type="Proteomes" id="UP001589836"/>
    </source>
</evidence>
<keyword evidence="1" id="KW-0472">Membrane</keyword>
<proteinExistence type="predicted"/>
<keyword evidence="1" id="KW-1133">Transmembrane helix</keyword>
<organism evidence="2 3">
    <name type="scientific">Pontibacillus salicampi</name>
    <dbReference type="NCBI Taxonomy" id="1449801"/>
    <lineage>
        <taxon>Bacteria</taxon>
        <taxon>Bacillati</taxon>
        <taxon>Bacillota</taxon>
        <taxon>Bacilli</taxon>
        <taxon>Bacillales</taxon>
        <taxon>Bacillaceae</taxon>
        <taxon>Pontibacillus</taxon>
    </lineage>
</organism>
<keyword evidence="3" id="KW-1185">Reference proteome</keyword>